<dbReference type="PANTHER" id="PTHR43289:SF34">
    <property type="entry name" value="SERINE_THREONINE-PROTEIN KINASE YBDM-RELATED"/>
    <property type="match status" value="1"/>
</dbReference>
<dbReference type="SUPFAM" id="SSF50998">
    <property type="entry name" value="Quinoprotein alcohol dehydrogenase-like"/>
    <property type="match status" value="2"/>
</dbReference>
<dbReference type="PROSITE" id="PS00107">
    <property type="entry name" value="PROTEIN_KINASE_ATP"/>
    <property type="match status" value="1"/>
</dbReference>
<evidence type="ECO:0000256" key="4">
    <source>
        <dbReference type="ARBA" id="ARBA00022840"/>
    </source>
</evidence>
<name>A0AB39TKI9_9ACTN</name>
<evidence type="ECO:0000256" key="2">
    <source>
        <dbReference type="ARBA" id="ARBA00022741"/>
    </source>
</evidence>
<keyword evidence="1" id="KW-0808">Transferase</keyword>
<feature type="binding site" evidence="5">
    <location>
        <position position="43"/>
    </location>
    <ligand>
        <name>ATP</name>
        <dbReference type="ChEBI" id="CHEBI:30616"/>
    </ligand>
</feature>
<keyword evidence="3 8" id="KW-0418">Kinase</keyword>
<dbReference type="Gene3D" id="2.130.10.10">
    <property type="entry name" value="YVTN repeat-like/Quinoprotein amine dehydrogenase"/>
    <property type="match status" value="1"/>
</dbReference>
<dbReference type="SMART" id="SM00220">
    <property type="entry name" value="S_TKc"/>
    <property type="match status" value="1"/>
</dbReference>
<dbReference type="Gene3D" id="1.10.510.10">
    <property type="entry name" value="Transferase(Phosphotransferase) domain 1"/>
    <property type="match status" value="1"/>
</dbReference>
<dbReference type="InterPro" id="IPR017441">
    <property type="entry name" value="Protein_kinase_ATP_BS"/>
</dbReference>
<dbReference type="InterPro" id="IPR018391">
    <property type="entry name" value="PQQ_b-propeller_rpt"/>
</dbReference>
<feature type="domain" description="Protein kinase" evidence="7">
    <location>
        <begin position="15"/>
        <end position="264"/>
    </location>
</feature>
<dbReference type="InterPro" id="IPR002372">
    <property type="entry name" value="PQQ_rpt_dom"/>
</dbReference>
<protein>
    <submittedName>
        <fullName evidence="8">Protein kinase</fullName>
    </submittedName>
</protein>
<reference evidence="8" key="1">
    <citation type="submission" date="2024-07" db="EMBL/GenBank/DDBJ databases">
        <authorList>
            <person name="Yu S.T."/>
        </authorList>
    </citation>
    <scope>NUCLEOTIDE SEQUENCE</scope>
    <source>
        <strain evidence="8">Y1</strain>
    </source>
</reference>
<dbReference type="Gene3D" id="3.30.200.20">
    <property type="entry name" value="Phosphorylase Kinase, domain 1"/>
    <property type="match status" value="1"/>
</dbReference>
<keyword evidence="4 5" id="KW-0067">ATP-binding</keyword>
<dbReference type="PANTHER" id="PTHR43289">
    <property type="entry name" value="MITOGEN-ACTIVATED PROTEIN KINASE KINASE KINASE 20-RELATED"/>
    <property type="match status" value="1"/>
</dbReference>
<dbReference type="GO" id="GO:0005524">
    <property type="term" value="F:ATP binding"/>
    <property type="evidence" value="ECO:0007669"/>
    <property type="project" value="UniProtKB-UniRule"/>
</dbReference>
<evidence type="ECO:0000256" key="5">
    <source>
        <dbReference type="PROSITE-ProRule" id="PRU10141"/>
    </source>
</evidence>
<dbReference type="GO" id="GO:0004674">
    <property type="term" value="F:protein serine/threonine kinase activity"/>
    <property type="evidence" value="ECO:0007669"/>
    <property type="project" value="TreeGrafter"/>
</dbReference>
<sequence>MEPLHSTDPEAVGPYRLIARLGAGGMGQVYLARSAGGRTVAVKVVRPELAQDHEFRVRFRREVAAARAVDGAYTAPVTDADPEGPTPWLATAYVLGPSLTEAVHEHGPLPEHSVRALGARLAEALEAIHGVGLVHRDLKPSNVLLAADGPRVIDFGIARAMDGDSMTRTGAVVGSPGFMSPEQASGRPTGAPGDVFSLASVLVFAATGHGPFDSVSGVAAQLYKVVHEDPDLTGVPPELRAVLEHCLRKDPTLRPPPAHLRAWLTPAAPAAEWLPAPVAAALARHAAAVMNLEVPLRTPVLQPVPSVPYGPPAPYVPTSVSTPAPRFSRRRFFLAGGALAATAVVGGTAWALTRPDEPGGKTPGGGPSVDPSLAAAPKPAWTMTTEEKGLYTPLVVDDRVVLRGGDTYGVDANFGGPAWKHRFTMSYLVGGGDLYEGSGSLERITPADGSTTYGASNDAGGGRTFRFYDLLAVTDQAVFALVKTGGEGSSSDTPGVVAFKHDLSNRLWYQEDRETGGDPYAFSRDHNGAVGGTTLLHLDNKFAVVARSTVDGKRLWRVETGAKVPSPVWCDDKRAYFVVDDHLQAVGLADGKQVWRRSSEKGQFGSIVVADGTVYLSDGSPNVTACDAATGKDRWTCGILGQSIADVDMALAKSTLYVSGWVAGSTASGAADKPCVYAVDITAGRLLWTFTDPTYQPGTETERVTEYCRLAANGKHLFVWLKKTLTALPLV</sequence>
<keyword evidence="2 5" id="KW-0547">Nucleotide-binding</keyword>
<dbReference type="PROSITE" id="PS50011">
    <property type="entry name" value="PROTEIN_KINASE_DOM"/>
    <property type="match status" value="1"/>
</dbReference>
<evidence type="ECO:0000256" key="3">
    <source>
        <dbReference type="ARBA" id="ARBA00022777"/>
    </source>
</evidence>
<dbReference type="PROSITE" id="PS00108">
    <property type="entry name" value="PROTEIN_KINASE_ST"/>
    <property type="match status" value="1"/>
</dbReference>
<accession>A0AB39TKI9</accession>
<feature type="region of interest" description="Disordered" evidence="6">
    <location>
        <begin position="354"/>
        <end position="373"/>
    </location>
</feature>
<evidence type="ECO:0000259" key="7">
    <source>
        <dbReference type="PROSITE" id="PS50011"/>
    </source>
</evidence>
<dbReference type="InterPro" id="IPR011009">
    <property type="entry name" value="Kinase-like_dom_sf"/>
</dbReference>
<dbReference type="SUPFAM" id="SSF56112">
    <property type="entry name" value="Protein kinase-like (PK-like)"/>
    <property type="match status" value="1"/>
</dbReference>
<organism evidence="8">
    <name type="scientific">Streptomyces sp. Y1</name>
    <dbReference type="NCBI Taxonomy" id="3238634"/>
    <lineage>
        <taxon>Bacteria</taxon>
        <taxon>Bacillati</taxon>
        <taxon>Actinomycetota</taxon>
        <taxon>Actinomycetes</taxon>
        <taxon>Kitasatosporales</taxon>
        <taxon>Streptomycetaceae</taxon>
        <taxon>Streptomyces</taxon>
    </lineage>
</organism>
<dbReference type="InterPro" id="IPR015943">
    <property type="entry name" value="WD40/YVTN_repeat-like_dom_sf"/>
</dbReference>
<dbReference type="InterPro" id="IPR000719">
    <property type="entry name" value="Prot_kinase_dom"/>
</dbReference>
<evidence type="ECO:0000256" key="1">
    <source>
        <dbReference type="ARBA" id="ARBA00022679"/>
    </source>
</evidence>
<evidence type="ECO:0000256" key="6">
    <source>
        <dbReference type="SAM" id="MobiDB-lite"/>
    </source>
</evidence>
<proteinExistence type="predicted"/>
<dbReference type="EMBL" id="CP163445">
    <property type="protein sequence ID" value="XDQ79717.1"/>
    <property type="molecule type" value="Genomic_DNA"/>
</dbReference>
<dbReference type="AlphaFoldDB" id="A0AB39TKI9"/>
<dbReference type="Pfam" id="PF13360">
    <property type="entry name" value="PQQ_2"/>
    <property type="match status" value="1"/>
</dbReference>
<dbReference type="SMART" id="SM00564">
    <property type="entry name" value="PQQ"/>
    <property type="match status" value="2"/>
</dbReference>
<dbReference type="CDD" id="cd14014">
    <property type="entry name" value="STKc_PknB_like"/>
    <property type="match status" value="1"/>
</dbReference>
<dbReference type="Pfam" id="PF00069">
    <property type="entry name" value="Pkinase"/>
    <property type="match status" value="1"/>
</dbReference>
<evidence type="ECO:0000313" key="8">
    <source>
        <dbReference type="EMBL" id="XDQ79717.1"/>
    </source>
</evidence>
<gene>
    <name evidence="8" type="ORF">AB2U05_15285</name>
</gene>
<dbReference type="InterPro" id="IPR008271">
    <property type="entry name" value="Ser/Thr_kinase_AS"/>
</dbReference>
<dbReference type="RefSeq" id="WP_369183468.1">
    <property type="nucleotide sequence ID" value="NZ_CP163445.1"/>
</dbReference>
<dbReference type="InterPro" id="IPR011047">
    <property type="entry name" value="Quinoprotein_ADH-like_sf"/>
</dbReference>